<feature type="chain" id="PRO_5042230943" evidence="1">
    <location>
        <begin position="17"/>
        <end position="147"/>
    </location>
</feature>
<dbReference type="Gene3D" id="2.60.20.10">
    <property type="entry name" value="Crystallins"/>
    <property type="match status" value="1"/>
</dbReference>
<sequence length="147" mass="15741">MKFTAAFLPLIPFVTALPPALSSTADVKNSTEITTPTLPIPTNLLIRVLQITARTQGNVFVCTAGGFAGTCGEFHGASGQCVNFPSQFNDDISAIGPDSDQDCFFYIDFNCSNEQLGPIRNPGISNLNSDGFVPFNDQISSFKCFFG</sequence>
<protein>
    <submittedName>
        <fullName evidence="2">Uncharacterized protein</fullName>
    </submittedName>
</protein>
<keyword evidence="1" id="KW-0732">Signal</keyword>
<dbReference type="AlphaFoldDB" id="A0AAD6Z3F5"/>
<keyword evidence="3" id="KW-1185">Reference proteome</keyword>
<evidence type="ECO:0000313" key="3">
    <source>
        <dbReference type="Proteomes" id="UP001218218"/>
    </source>
</evidence>
<evidence type="ECO:0000256" key="1">
    <source>
        <dbReference type="SAM" id="SignalP"/>
    </source>
</evidence>
<feature type="signal peptide" evidence="1">
    <location>
        <begin position="1"/>
        <end position="16"/>
    </location>
</feature>
<evidence type="ECO:0000313" key="2">
    <source>
        <dbReference type="EMBL" id="KAJ7304777.1"/>
    </source>
</evidence>
<dbReference type="Proteomes" id="UP001218218">
    <property type="component" value="Unassembled WGS sequence"/>
</dbReference>
<gene>
    <name evidence="2" type="ORF">DFH08DRAFT_976560</name>
</gene>
<organism evidence="2 3">
    <name type="scientific">Mycena albidolilacea</name>
    <dbReference type="NCBI Taxonomy" id="1033008"/>
    <lineage>
        <taxon>Eukaryota</taxon>
        <taxon>Fungi</taxon>
        <taxon>Dikarya</taxon>
        <taxon>Basidiomycota</taxon>
        <taxon>Agaricomycotina</taxon>
        <taxon>Agaricomycetes</taxon>
        <taxon>Agaricomycetidae</taxon>
        <taxon>Agaricales</taxon>
        <taxon>Marasmiineae</taxon>
        <taxon>Mycenaceae</taxon>
        <taxon>Mycena</taxon>
    </lineage>
</organism>
<dbReference type="EMBL" id="JARIHO010000099">
    <property type="protein sequence ID" value="KAJ7304777.1"/>
    <property type="molecule type" value="Genomic_DNA"/>
</dbReference>
<reference evidence="2" key="1">
    <citation type="submission" date="2023-03" db="EMBL/GenBank/DDBJ databases">
        <title>Massive genome expansion in bonnet fungi (Mycena s.s.) driven by repeated elements and novel gene families across ecological guilds.</title>
        <authorList>
            <consortium name="Lawrence Berkeley National Laboratory"/>
            <person name="Harder C.B."/>
            <person name="Miyauchi S."/>
            <person name="Viragh M."/>
            <person name="Kuo A."/>
            <person name="Thoen E."/>
            <person name="Andreopoulos B."/>
            <person name="Lu D."/>
            <person name="Skrede I."/>
            <person name="Drula E."/>
            <person name="Henrissat B."/>
            <person name="Morin E."/>
            <person name="Kohler A."/>
            <person name="Barry K."/>
            <person name="LaButti K."/>
            <person name="Morin E."/>
            <person name="Salamov A."/>
            <person name="Lipzen A."/>
            <person name="Mereny Z."/>
            <person name="Hegedus B."/>
            <person name="Baldrian P."/>
            <person name="Stursova M."/>
            <person name="Weitz H."/>
            <person name="Taylor A."/>
            <person name="Grigoriev I.V."/>
            <person name="Nagy L.G."/>
            <person name="Martin F."/>
            <person name="Kauserud H."/>
        </authorList>
    </citation>
    <scope>NUCLEOTIDE SEQUENCE</scope>
    <source>
        <strain evidence="2">CBHHK002</strain>
    </source>
</reference>
<name>A0AAD6Z3F5_9AGAR</name>
<comment type="caution">
    <text evidence="2">The sequence shown here is derived from an EMBL/GenBank/DDBJ whole genome shotgun (WGS) entry which is preliminary data.</text>
</comment>
<accession>A0AAD6Z3F5</accession>
<proteinExistence type="predicted"/>